<dbReference type="PROSITE" id="PS50975">
    <property type="entry name" value="ATP_GRASP"/>
    <property type="match status" value="1"/>
</dbReference>
<evidence type="ECO:0000256" key="5">
    <source>
        <dbReference type="ARBA" id="ARBA00022598"/>
    </source>
</evidence>
<dbReference type="InterPro" id="IPR005479">
    <property type="entry name" value="CPAse_ATP-bd"/>
</dbReference>
<dbReference type="GO" id="GO:2001295">
    <property type="term" value="P:malonyl-CoA biosynthetic process"/>
    <property type="evidence" value="ECO:0007669"/>
    <property type="project" value="UniProtKB-UniPathway"/>
</dbReference>
<dbReference type="Pfam" id="PF02785">
    <property type="entry name" value="Biotin_carb_C"/>
    <property type="match status" value="1"/>
</dbReference>
<dbReference type="AlphaFoldDB" id="A0A6C0GIX9"/>
<dbReference type="SUPFAM" id="SSF56059">
    <property type="entry name" value="Glutathione synthetase ATP-binding domain-like"/>
    <property type="match status" value="1"/>
</dbReference>
<feature type="domain" description="Biotin carboxylation" evidence="15">
    <location>
        <begin position="1"/>
        <end position="444"/>
    </location>
</feature>
<keyword evidence="5 13" id="KW-0436">Ligase</keyword>
<evidence type="ECO:0000256" key="7">
    <source>
        <dbReference type="ARBA" id="ARBA00022741"/>
    </source>
</evidence>
<dbReference type="UniPathway" id="UPA00655">
    <property type="reaction ID" value="UER00711"/>
</dbReference>
<dbReference type="SUPFAM" id="SSF52440">
    <property type="entry name" value="PreATP-grasp domain"/>
    <property type="match status" value="1"/>
</dbReference>
<dbReference type="KEGG" id="rhoz:GXP67_14040"/>
<dbReference type="GO" id="GO:0004075">
    <property type="term" value="F:biotin carboxylase activity"/>
    <property type="evidence" value="ECO:0007669"/>
    <property type="project" value="UniProtKB-EC"/>
</dbReference>
<dbReference type="EC" id="6.3.4.14" evidence="4 13"/>
<dbReference type="InterPro" id="IPR004549">
    <property type="entry name" value="Acetyl_CoA_COase_biotin_COase"/>
</dbReference>
<dbReference type="SUPFAM" id="SSF51246">
    <property type="entry name" value="Rudiment single hybrid motif"/>
    <property type="match status" value="1"/>
</dbReference>
<dbReference type="PROSITE" id="PS00867">
    <property type="entry name" value="CPSASE_2"/>
    <property type="match status" value="1"/>
</dbReference>
<proteinExistence type="predicted"/>
<dbReference type="EMBL" id="CP048222">
    <property type="protein sequence ID" value="QHT67670.1"/>
    <property type="molecule type" value="Genomic_DNA"/>
</dbReference>
<keyword evidence="13" id="KW-0444">Lipid biosynthesis</keyword>
<comment type="pathway">
    <text evidence="2 13">Lipid metabolism; malonyl-CoA biosynthesis; malonyl-CoA from acetyl-CoA: step 1/1.</text>
</comment>
<comment type="function">
    <text evidence="1 13">This protein is a component of the acetyl coenzyme A carboxylase complex; first, biotin carboxylase catalyzes the carboxylation of the carrier protein and then the transcarboxylase transfers the carboxyl group to form malonyl-CoA.</text>
</comment>
<sequence length="447" mass="49443">MFKKILIANRGEIALRIIRTCKEMGIKTVAVYSTADRESLHLKFADEAVCIGPPPSKQSYLNIPNIIAAAEITNADAIHPGYGFLSENAEFSKICEEYKIKFIGASPEMIGAMGDKSSAKATMKKAGVPTIPGSDGLLDSIEQGKKLAKEIKYPVIIKATAGGGGKGMRIIRSEEDFEKAWNDARMEAGAAFGNDGLYLEKYVEEPRHVEIQIVGDQYGKVCHLSERDCSIQRRHQKLVEETPSPIITPELRRKMGEAAIKGASAINYEGAGTIEFLVDKHGDFYFMEMNTRIQVEHPITEEVTDFDLIKEQIKVASGIPISGRNYEPNLFAIECRINAEDPANGFRPSPGKITNLHLPGGRGVRVDTHVYSGYTIPPNYDSMIAKLIVSAQSREEALVRMKRALQEFVIEGIKTTIPFHIKLMDDPGFKAGKFTTSYLDTFDFSDL</sequence>
<evidence type="ECO:0000259" key="14">
    <source>
        <dbReference type="PROSITE" id="PS50975"/>
    </source>
</evidence>
<dbReference type="FunFam" id="3.30.1490.20:FF:000018">
    <property type="entry name" value="Biotin carboxylase"/>
    <property type="match status" value="1"/>
</dbReference>
<dbReference type="InterPro" id="IPR011764">
    <property type="entry name" value="Biotin_carboxylation_dom"/>
</dbReference>
<comment type="subunit">
    <text evidence="3 13">Acetyl-CoA carboxylase is a heterohexamer of biotin carboxyl carrier protein, biotin carboxylase and the two subunits of carboxyl transferase in a 2:2 complex.</text>
</comment>
<evidence type="ECO:0000256" key="3">
    <source>
        <dbReference type="ARBA" id="ARBA00011750"/>
    </source>
</evidence>
<keyword evidence="6" id="KW-0479">Metal-binding</keyword>
<dbReference type="NCBIfam" id="TIGR00514">
    <property type="entry name" value="accC"/>
    <property type="match status" value="1"/>
</dbReference>
<keyword evidence="17" id="KW-1185">Reference proteome</keyword>
<accession>A0A6C0GIX9</accession>
<evidence type="ECO:0000313" key="17">
    <source>
        <dbReference type="Proteomes" id="UP000480178"/>
    </source>
</evidence>
<dbReference type="InterPro" id="IPR005482">
    <property type="entry name" value="Biotin_COase_C"/>
</dbReference>
<dbReference type="InterPro" id="IPR005481">
    <property type="entry name" value="BC-like_N"/>
</dbReference>
<dbReference type="PANTHER" id="PTHR48095:SF2">
    <property type="entry name" value="BIOTIN CARBOXYLASE, CHLOROPLASTIC"/>
    <property type="match status" value="1"/>
</dbReference>
<keyword evidence="9" id="KW-0460">Magnesium</keyword>
<feature type="domain" description="ATP-grasp" evidence="14">
    <location>
        <begin position="120"/>
        <end position="317"/>
    </location>
</feature>
<name>A0A6C0GIX9_9BACT</name>
<dbReference type="GO" id="GO:0046872">
    <property type="term" value="F:metal ion binding"/>
    <property type="evidence" value="ECO:0007669"/>
    <property type="project" value="UniProtKB-KW"/>
</dbReference>
<dbReference type="RefSeq" id="WP_162443694.1">
    <property type="nucleotide sequence ID" value="NZ_CP048222.1"/>
</dbReference>
<evidence type="ECO:0000256" key="12">
    <source>
        <dbReference type="PROSITE-ProRule" id="PRU00409"/>
    </source>
</evidence>
<evidence type="ECO:0000256" key="13">
    <source>
        <dbReference type="RuleBase" id="RU365063"/>
    </source>
</evidence>
<dbReference type="PANTHER" id="PTHR48095">
    <property type="entry name" value="PYRUVATE CARBOXYLASE SUBUNIT A"/>
    <property type="match status" value="1"/>
</dbReference>
<evidence type="ECO:0000256" key="11">
    <source>
        <dbReference type="ARBA" id="ARBA00048600"/>
    </source>
</evidence>
<dbReference type="InterPro" id="IPR011761">
    <property type="entry name" value="ATP-grasp"/>
</dbReference>
<keyword evidence="8 12" id="KW-0067">ATP-binding</keyword>
<reference evidence="16 17" key="1">
    <citation type="submission" date="2020-01" db="EMBL/GenBank/DDBJ databases">
        <authorList>
            <person name="Kim M.K."/>
        </authorList>
    </citation>
    <scope>NUCLEOTIDE SEQUENCE [LARGE SCALE GENOMIC DNA]</scope>
    <source>
        <strain evidence="16 17">172606-1</strain>
    </source>
</reference>
<dbReference type="Pfam" id="PF00289">
    <property type="entry name" value="Biotin_carb_N"/>
    <property type="match status" value="1"/>
</dbReference>
<dbReference type="InterPro" id="IPR051602">
    <property type="entry name" value="ACC_Biotin_Carboxylase"/>
</dbReference>
<evidence type="ECO:0000259" key="15">
    <source>
        <dbReference type="PROSITE" id="PS50979"/>
    </source>
</evidence>
<keyword evidence="13" id="KW-0275">Fatty acid biosynthesis</keyword>
<dbReference type="Pfam" id="PF02786">
    <property type="entry name" value="CPSase_L_D2"/>
    <property type="match status" value="1"/>
</dbReference>
<dbReference type="GO" id="GO:0006633">
    <property type="term" value="P:fatty acid biosynthetic process"/>
    <property type="evidence" value="ECO:0007669"/>
    <property type="project" value="UniProtKB-KW"/>
</dbReference>
<dbReference type="PROSITE" id="PS00866">
    <property type="entry name" value="CPSASE_1"/>
    <property type="match status" value="1"/>
</dbReference>
<protein>
    <recommendedName>
        <fullName evidence="4 13">Biotin carboxylase</fullName>
        <ecNumber evidence="4 13">6.3.4.14</ecNumber>
    </recommendedName>
    <alternativeName>
        <fullName evidence="13">Acetyl-coenzyme A carboxylase biotin carboxylase subunit A</fullName>
    </alternativeName>
</protein>
<evidence type="ECO:0000256" key="8">
    <source>
        <dbReference type="ARBA" id="ARBA00022840"/>
    </source>
</evidence>
<gene>
    <name evidence="16" type="primary">accC</name>
    <name evidence="16" type="ORF">GXP67_14040</name>
</gene>
<dbReference type="GO" id="GO:0005524">
    <property type="term" value="F:ATP binding"/>
    <property type="evidence" value="ECO:0007669"/>
    <property type="project" value="UniProtKB-UniRule"/>
</dbReference>
<evidence type="ECO:0000256" key="6">
    <source>
        <dbReference type="ARBA" id="ARBA00022723"/>
    </source>
</evidence>
<keyword evidence="13" id="KW-0276">Fatty acid metabolism</keyword>
<evidence type="ECO:0000256" key="2">
    <source>
        <dbReference type="ARBA" id="ARBA00004956"/>
    </source>
</evidence>
<evidence type="ECO:0000256" key="4">
    <source>
        <dbReference type="ARBA" id="ARBA00013263"/>
    </source>
</evidence>
<keyword evidence="7 12" id="KW-0547">Nucleotide-binding</keyword>
<keyword evidence="13" id="KW-0443">Lipid metabolism</keyword>
<evidence type="ECO:0000256" key="1">
    <source>
        <dbReference type="ARBA" id="ARBA00003761"/>
    </source>
</evidence>
<dbReference type="InterPro" id="IPR016185">
    <property type="entry name" value="PreATP-grasp_dom_sf"/>
</dbReference>
<organism evidence="16 17">
    <name type="scientific">Rhodocytophaga rosea</name>
    <dbReference type="NCBI Taxonomy" id="2704465"/>
    <lineage>
        <taxon>Bacteria</taxon>
        <taxon>Pseudomonadati</taxon>
        <taxon>Bacteroidota</taxon>
        <taxon>Cytophagia</taxon>
        <taxon>Cytophagales</taxon>
        <taxon>Rhodocytophagaceae</taxon>
        <taxon>Rhodocytophaga</taxon>
    </lineage>
</organism>
<evidence type="ECO:0000256" key="10">
    <source>
        <dbReference type="ARBA" id="ARBA00023267"/>
    </source>
</evidence>
<dbReference type="NCBIfam" id="NF006367">
    <property type="entry name" value="PRK08591.1"/>
    <property type="match status" value="1"/>
</dbReference>
<evidence type="ECO:0000313" key="16">
    <source>
        <dbReference type="EMBL" id="QHT67670.1"/>
    </source>
</evidence>
<dbReference type="InterPro" id="IPR011054">
    <property type="entry name" value="Rudment_hybrid_motif"/>
</dbReference>
<dbReference type="Proteomes" id="UP000480178">
    <property type="component" value="Chromosome"/>
</dbReference>
<evidence type="ECO:0000256" key="9">
    <source>
        <dbReference type="ARBA" id="ARBA00022842"/>
    </source>
</evidence>
<dbReference type="SMART" id="SM00878">
    <property type="entry name" value="Biotin_carb_C"/>
    <property type="match status" value="1"/>
</dbReference>
<dbReference type="PROSITE" id="PS50979">
    <property type="entry name" value="BC"/>
    <property type="match status" value="1"/>
</dbReference>
<comment type="catalytic activity">
    <reaction evidence="11 13">
        <text>N(6)-biotinyl-L-lysyl-[protein] + hydrogencarbonate + ATP = N(6)-carboxybiotinyl-L-lysyl-[protein] + ADP + phosphate + H(+)</text>
        <dbReference type="Rhea" id="RHEA:13501"/>
        <dbReference type="Rhea" id="RHEA-COMP:10505"/>
        <dbReference type="Rhea" id="RHEA-COMP:10506"/>
        <dbReference type="ChEBI" id="CHEBI:15378"/>
        <dbReference type="ChEBI" id="CHEBI:17544"/>
        <dbReference type="ChEBI" id="CHEBI:30616"/>
        <dbReference type="ChEBI" id="CHEBI:43474"/>
        <dbReference type="ChEBI" id="CHEBI:83144"/>
        <dbReference type="ChEBI" id="CHEBI:83145"/>
        <dbReference type="ChEBI" id="CHEBI:456216"/>
        <dbReference type="EC" id="6.3.4.14"/>
    </reaction>
</comment>
<dbReference type="FunFam" id="3.40.50.20:FF:000010">
    <property type="entry name" value="Propionyl-CoA carboxylase subunit alpha"/>
    <property type="match status" value="1"/>
</dbReference>
<dbReference type="Gene3D" id="3.30.470.20">
    <property type="entry name" value="ATP-grasp fold, B domain"/>
    <property type="match status" value="1"/>
</dbReference>
<keyword evidence="10 13" id="KW-0092">Biotin</keyword>